<feature type="transmembrane region" description="Helical" evidence="8">
    <location>
        <begin position="57"/>
        <end position="77"/>
    </location>
</feature>
<gene>
    <name evidence="9" type="ORF">PPERSA_07339</name>
</gene>
<accession>A0A0V0QA40</accession>
<evidence type="ECO:0000256" key="4">
    <source>
        <dbReference type="ARBA" id="ARBA00022989"/>
    </source>
</evidence>
<dbReference type="Pfam" id="PF03381">
    <property type="entry name" value="CDC50"/>
    <property type="match status" value="1"/>
</dbReference>
<organism evidence="9 10">
    <name type="scientific">Pseudocohnilembus persalinus</name>
    <name type="common">Ciliate</name>
    <dbReference type="NCBI Taxonomy" id="266149"/>
    <lineage>
        <taxon>Eukaryota</taxon>
        <taxon>Sar</taxon>
        <taxon>Alveolata</taxon>
        <taxon>Ciliophora</taxon>
        <taxon>Intramacronucleata</taxon>
        <taxon>Oligohymenophorea</taxon>
        <taxon>Scuticociliatia</taxon>
        <taxon>Philasterida</taxon>
        <taxon>Pseudocohnilembidae</taxon>
        <taxon>Pseudocohnilembus</taxon>
    </lineage>
</organism>
<keyword evidence="5 6" id="KW-0472">Membrane</keyword>
<sequence>MDSQKQELKQRQEENQVEEEFDDLQQVQQKKQKGVKGILHLLFIRKWHPQPTVSTTILIFAVVGIIFIILGIVIAIFNSKIIEVELKNYQDEDNCTSIADEDNYCVYEFTIPDDGNMEPPVYLFYSIDNFYQNHRRYMKSKSSDQLSGQSISKGDAKDACDPAVYNKDMGTVIEYFSEENDLDLDGDDVANPCGLIAKSYFYDEFELYENESMSNRITINEKGIAWPEDVNNKFKQNEDEKDKQWIDPSNEHFIVWMRTAGLPNFRKLWGKIEDFTLKQGQKYYLKIKNLYDVDSFKGSKGVVLSTALAFGGKNSFLAAAFIIVGVICLVITIVFLLKKNTTGGSFGEAKQKDK</sequence>
<feature type="region of interest" description="Disordered" evidence="7">
    <location>
        <begin position="1"/>
        <end position="23"/>
    </location>
</feature>
<dbReference type="FunCoup" id="A0A0V0QA40">
    <property type="interactions" value="69"/>
</dbReference>
<keyword evidence="4 8" id="KW-1133">Transmembrane helix</keyword>
<comment type="subcellular location">
    <subcellularLocation>
        <location evidence="1">Membrane</location>
        <topology evidence="1">Multi-pass membrane protein</topology>
    </subcellularLocation>
</comment>
<evidence type="ECO:0000256" key="8">
    <source>
        <dbReference type="SAM" id="Phobius"/>
    </source>
</evidence>
<evidence type="ECO:0000256" key="1">
    <source>
        <dbReference type="ARBA" id="ARBA00004141"/>
    </source>
</evidence>
<evidence type="ECO:0000313" key="9">
    <source>
        <dbReference type="EMBL" id="KRW99086.1"/>
    </source>
</evidence>
<dbReference type="GO" id="GO:0005794">
    <property type="term" value="C:Golgi apparatus"/>
    <property type="evidence" value="ECO:0007669"/>
    <property type="project" value="TreeGrafter"/>
</dbReference>
<dbReference type="AlphaFoldDB" id="A0A0V0QA40"/>
<dbReference type="GO" id="GO:0005783">
    <property type="term" value="C:endoplasmic reticulum"/>
    <property type="evidence" value="ECO:0007669"/>
    <property type="project" value="TreeGrafter"/>
</dbReference>
<keyword evidence="10" id="KW-1185">Reference proteome</keyword>
<keyword evidence="3 8" id="KW-0812">Transmembrane</keyword>
<feature type="compositionally biased region" description="Basic and acidic residues" evidence="7">
    <location>
        <begin position="1"/>
        <end position="14"/>
    </location>
</feature>
<protein>
    <submittedName>
        <fullName evidence="9">Uncharacterized protein</fullName>
    </submittedName>
</protein>
<evidence type="ECO:0000256" key="2">
    <source>
        <dbReference type="ARBA" id="ARBA00009457"/>
    </source>
</evidence>
<evidence type="ECO:0000256" key="7">
    <source>
        <dbReference type="SAM" id="MobiDB-lite"/>
    </source>
</evidence>
<evidence type="ECO:0000256" key="3">
    <source>
        <dbReference type="ARBA" id="ARBA00022692"/>
    </source>
</evidence>
<name>A0A0V0QA40_PSEPJ</name>
<comment type="caution">
    <text evidence="9">The sequence shown here is derived from an EMBL/GenBank/DDBJ whole genome shotgun (WGS) entry which is preliminary data.</text>
</comment>
<feature type="transmembrane region" description="Helical" evidence="8">
    <location>
        <begin position="316"/>
        <end position="337"/>
    </location>
</feature>
<dbReference type="EMBL" id="LDAU01000222">
    <property type="protein sequence ID" value="KRW99086.1"/>
    <property type="molecule type" value="Genomic_DNA"/>
</dbReference>
<dbReference type="InParanoid" id="A0A0V0QA40"/>
<dbReference type="PANTHER" id="PTHR10926">
    <property type="entry name" value="CELL CYCLE CONTROL PROTEIN 50"/>
    <property type="match status" value="1"/>
</dbReference>
<proteinExistence type="inferred from homology"/>
<dbReference type="PANTHER" id="PTHR10926:SF0">
    <property type="entry name" value="CDC50, ISOFORM A"/>
    <property type="match status" value="1"/>
</dbReference>
<evidence type="ECO:0000256" key="5">
    <source>
        <dbReference type="ARBA" id="ARBA00023136"/>
    </source>
</evidence>
<dbReference type="OMA" id="WWTDTNV"/>
<dbReference type="PIRSF" id="PIRSF015840">
    <property type="entry name" value="DUF284_TM_euk"/>
    <property type="match status" value="1"/>
</dbReference>
<dbReference type="InterPro" id="IPR005045">
    <property type="entry name" value="CDC50/LEM3_fam"/>
</dbReference>
<evidence type="ECO:0000256" key="6">
    <source>
        <dbReference type="PIRNR" id="PIRNR015840"/>
    </source>
</evidence>
<reference evidence="9 10" key="1">
    <citation type="journal article" date="2015" name="Sci. Rep.">
        <title>Genome of the facultative scuticociliatosis pathogen Pseudocohnilembus persalinus provides insight into its virulence through horizontal gene transfer.</title>
        <authorList>
            <person name="Xiong J."/>
            <person name="Wang G."/>
            <person name="Cheng J."/>
            <person name="Tian M."/>
            <person name="Pan X."/>
            <person name="Warren A."/>
            <person name="Jiang C."/>
            <person name="Yuan D."/>
            <person name="Miao W."/>
        </authorList>
    </citation>
    <scope>NUCLEOTIDE SEQUENCE [LARGE SCALE GENOMIC DNA]</scope>
    <source>
        <strain evidence="9">36N120E</strain>
    </source>
</reference>
<dbReference type="OrthoDB" id="340608at2759"/>
<evidence type="ECO:0000313" key="10">
    <source>
        <dbReference type="Proteomes" id="UP000054937"/>
    </source>
</evidence>
<comment type="similarity">
    <text evidence="2 6">Belongs to the CDC50/LEM3 family.</text>
</comment>
<dbReference type="GO" id="GO:0005886">
    <property type="term" value="C:plasma membrane"/>
    <property type="evidence" value="ECO:0007669"/>
    <property type="project" value="TreeGrafter"/>
</dbReference>
<dbReference type="Proteomes" id="UP000054937">
    <property type="component" value="Unassembled WGS sequence"/>
</dbReference>